<dbReference type="SUPFAM" id="SSF141000">
    <property type="entry name" value="Glu-tRNAGln amidotransferase C subunit"/>
    <property type="match status" value="1"/>
</dbReference>
<dbReference type="GO" id="GO:0005524">
    <property type="term" value="F:ATP binding"/>
    <property type="evidence" value="ECO:0007669"/>
    <property type="project" value="UniProtKB-KW"/>
</dbReference>
<organism evidence="7 8">
    <name type="scientific">Carnobacterium maltaromaticum</name>
    <name type="common">Carnobacterium piscicola</name>
    <dbReference type="NCBI Taxonomy" id="2751"/>
    <lineage>
        <taxon>Bacteria</taxon>
        <taxon>Bacillati</taxon>
        <taxon>Bacillota</taxon>
        <taxon>Bacilli</taxon>
        <taxon>Lactobacillales</taxon>
        <taxon>Carnobacteriaceae</taxon>
        <taxon>Carnobacterium</taxon>
    </lineage>
</organism>
<dbReference type="GO" id="GO:0070681">
    <property type="term" value="P:glutaminyl-tRNAGln biosynthesis via transamidation"/>
    <property type="evidence" value="ECO:0007669"/>
    <property type="project" value="TreeGrafter"/>
</dbReference>
<dbReference type="GO" id="GO:0050567">
    <property type="term" value="F:glutaminyl-tRNA synthase (glutamine-hydrolyzing) activity"/>
    <property type="evidence" value="ECO:0007669"/>
    <property type="project" value="UniProtKB-UniRule"/>
</dbReference>
<dbReference type="Pfam" id="PF02686">
    <property type="entry name" value="GatC"/>
    <property type="match status" value="1"/>
</dbReference>
<evidence type="ECO:0000313" key="7">
    <source>
        <dbReference type="EMBL" id="MDZ5758666.1"/>
    </source>
</evidence>
<comment type="caution">
    <text evidence="7">The sequence shown here is derived from an EMBL/GenBank/DDBJ whole genome shotgun (WGS) entry which is preliminary data.</text>
</comment>
<comment type="similarity">
    <text evidence="1 6">Belongs to the GatC family.</text>
</comment>
<name>A0AAW9JYV2_CARML</name>
<keyword evidence="6" id="KW-0067">ATP-binding</keyword>
<dbReference type="PANTHER" id="PTHR15004:SF0">
    <property type="entry name" value="GLUTAMYL-TRNA(GLN) AMIDOTRANSFERASE SUBUNIT C, MITOCHONDRIAL"/>
    <property type="match status" value="1"/>
</dbReference>
<evidence type="ECO:0000256" key="6">
    <source>
        <dbReference type="HAMAP-Rule" id="MF_00122"/>
    </source>
</evidence>
<accession>A0AAW9JYV2</accession>
<comment type="function">
    <text evidence="3 6">Allows the formation of correctly charged Asn-tRNA(Asn) or Gln-tRNA(Gln) through the transamidation of misacylated Asp-tRNA(Asn) or Glu-tRNA(Gln) in organisms which lack either or both of asparaginyl-tRNA or glutaminyl-tRNA synthetases. The reaction takes place in the presence of glutamine and ATP through an activated phospho-Asp-tRNA(Asn) or phospho-Glu-tRNA(Gln).</text>
</comment>
<dbReference type="GeneID" id="83605289"/>
<keyword evidence="6" id="KW-0648">Protein biosynthesis</keyword>
<dbReference type="AlphaFoldDB" id="A0AAW9JYV2"/>
<dbReference type="EC" id="6.3.5.-" evidence="6"/>
<comment type="catalytic activity">
    <reaction evidence="4 6">
        <text>L-aspartyl-tRNA(Asn) + L-glutamine + ATP + H2O = L-asparaginyl-tRNA(Asn) + L-glutamate + ADP + phosphate + 2 H(+)</text>
        <dbReference type="Rhea" id="RHEA:14513"/>
        <dbReference type="Rhea" id="RHEA-COMP:9674"/>
        <dbReference type="Rhea" id="RHEA-COMP:9677"/>
        <dbReference type="ChEBI" id="CHEBI:15377"/>
        <dbReference type="ChEBI" id="CHEBI:15378"/>
        <dbReference type="ChEBI" id="CHEBI:29985"/>
        <dbReference type="ChEBI" id="CHEBI:30616"/>
        <dbReference type="ChEBI" id="CHEBI:43474"/>
        <dbReference type="ChEBI" id="CHEBI:58359"/>
        <dbReference type="ChEBI" id="CHEBI:78515"/>
        <dbReference type="ChEBI" id="CHEBI:78516"/>
        <dbReference type="ChEBI" id="CHEBI:456216"/>
    </reaction>
</comment>
<dbReference type="RefSeq" id="WP_010051657.1">
    <property type="nucleotide sequence ID" value="NZ_BJOJ01000036.1"/>
</dbReference>
<reference evidence="7" key="1">
    <citation type="submission" date="2023-08" db="EMBL/GenBank/DDBJ databases">
        <title>Genomic characterization of piscicolin 126 produced by Carnobacterium maltaromaticum CM22 strain isolated from salmon (Salmo salar).</title>
        <authorList>
            <person name="Gonzalez-Gragera E."/>
            <person name="Garcia-Lopez J.D."/>
            <person name="Teso-Perez C."/>
            <person name="Gimenez-Hernandez I."/>
            <person name="Peralta-Sanchez J.M."/>
            <person name="Valdivia E."/>
            <person name="Montalban-Lopez M."/>
            <person name="Martin-Platero A.M."/>
            <person name="Banos A."/>
            <person name="Martinez-Bueno M."/>
        </authorList>
    </citation>
    <scope>NUCLEOTIDE SEQUENCE</scope>
    <source>
        <strain evidence="7">CM22</strain>
    </source>
</reference>
<evidence type="ECO:0000313" key="8">
    <source>
        <dbReference type="Proteomes" id="UP001290462"/>
    </source>
</evidence>
<dbReference type="InterPro" id="IPR036113">
    <property type="entry name" value="Asp/Glu-ADT_sf_sub_c"/>
</dbReference>
<dbReference type="InterPro" id="IPR003837">
    <property type="entry name" value="GatC"/>
</dbReference>
<evidence type="ECO:0000256" key="5">
    <source>
        <dbReference type="ARBA" id="ARBA00047913"/>
    </source>
</evidence>
<protein>
    <recommendedName>
        <fullName evidence="6">Aspartyl/glutamyl-tRNA(Asn/Gln) amidotransferase subunit C</fullName>
        <shortName evidence="6">Asp/Glu-ADT subunit C</shortName>
        <ecNumber evidence="6">6.3.5.-</ecNumber>
    </recommendedName>
</protein>
<dbReference type="HAMAP" id="MF_00122">
    <property type="entry name" value="GatC"/>
    <property type="match status" value="1"/>
</dbReference>
<comment type="subunit">
    <text evidence="2 6">Heterotrimer of A, B and C subunits.</text>
</comment>
<keyword evidence="6" id="KW-0547">Nucleotide-binding</keyword>
<dbReference type="Proteomes" id="UP001290462">
    <property type="component" value="Unassembled WGS sequence"/>
</dbReference>
<comment type="catalytic activity">
    <reaction evidence="5 6">
        <text>L-glutamyl-tRNA(Gln) + L-glutamine + ATP + H2O = L-glutaminyl-tRNA(Gln) + L-glutamate + ADP + phosphate + H(+)</text>
        <dbReference type="Rhea" id="RHEA:17521"/>
        <dbReference type="Rhea" id="RHEA-COMP:9681"/>
        <dbReference type="Rhea" id="RHEA-COMP:9684"/>
        <dbReference type="ChEBI" id="CHEBI:15377"/>
        <dbReference type="ChEBI" id="CHEBI:15378"/>
        <dbReference type="ChEBI" id="CHEBI:29985"/>
        <dbReference type="ChEBI" id="CHEBI:30616"/>
        <dbReference type="ChEBI" id="CHEBI:43474"/>
        <dbReference type="ChEBI" id="CHEBI:58359"/>
        <dbReference type="ChEBI" id="CHEBI:78520"/>
        <dbReference type="ChEBI" id="CHEBI:78521"/>
        <dbReference type="ChEBI" id="CHEBI:456216"/>
    </reaction>
</comment>
<keyword evidence="6" id="KW-0436">Ligase</keyword>
<evidence type="ECO:0000256" key="4">
    <source>
        <dbReference type="ARBA" id="ARBA00047380"/>
    </source>
</evidence>
<dbReference type="NCBIfam" id="TIGR00135">
    <property type="entry name" value="gatC"/>
    <property type="match status" value="1"/>
</dbReference>
<dbReference type="GO" id="GO:0006450">
    <property type="term" value="P:regulation of translational fidelity"/>
    <property type="evidence" value="ECO:0007669"/>
    <property type="project" value="InterPro"/>
</dbReference>
<evidence type="ECO:0000256" key="1">
    <source>
        <dbReference type="ARBA" id="ARBA00010757"/>
    </source>
</evidence>
<dbReference type="PANTHER" id="PTHR15004">
    <property type="entry name" value="GLUTAMYL-TRNA(GLN) AMIDOTRANSFERASE SUBUNIT C, MITOCHONDRIAL"/>
    <property type="match status" value="1"/>
</dbReference>
<dbReference type="GO" id="GO:0006412">
    <property type="term" value="P:translation"/>
    <property type="evidence" value="ECO:0007669"/>
    <property type="project" value="UniProtKB-UniRule"/>
</dbReference>
<sequence length="101" mass="11007">MAINETEVKHVAKLSKLAFKDSEIAHFTEQMDEIIGMVEQLEQVDTTGVPVTTHGLEIVNAMRKDVAVPGTERSELFKNVKAEKDGLIEVPAIMDNGEAGA</sequence>
<gene>
    <name evidence="6 7" type="primary">gatC</name>
    <name evidence="7" type="ORF">RAK27_08375</name>
</gene>
<proteinExistence type="inferred from homology"/>
<evidence type="ECO:0000256" key="2">
    <source>
        <dbReference type="ARBA" id="ARBA00011123"/>
    </source>
</evidence>
<dbReference type="Gene3D" id="1.10.20.60">
    <property type="entry name" value="Glu-tRNAGln amidotransferase C subunit, N-terminal domain"/>
    <property type="match status" value="1"/>
</dbReference>
<evidence type="ECO:0000256" key="3">
    <source>
        <dbReference type="ARBA" id="ARBA00024799"/>
    </source>
</evidence>
<dbReference type="EMBL" id="JAVBVO010000003">
    <property type="protein sequence ID" value="MDZ5758666.1"/>
    <property type="molecule type" value="Genomic_DNA"/>
</dbReference>